<accession>A0A3N4MBU6</accession>
<comment type="caution">
    <text evidence="1">The sequence shown here is derived from an EMBL/GenBank/DDBJ whole genome shotgun (WGS) entry which is preliminary data.</text>
</comment>
<dbReference type="AlphaFoldDB" id="A0A3N4MBU6"/>
<evidence type="ECO:0008006" key="3">
    <source>
        <dbReference type="Google" id="ProtNLM"/>
    </source>
</evidence>
<reference evidence="2" key="1">
    <citation type="submission" date="2018-11" db="EMBL/GenBank/DDBJ databases">
        <title>Chitinophaga lutea sp.nov., isolate from arsenic contaminated soil.</title>
        <authorList>
            <person name="Zong Y."/>
        </authorList>
    </citation>
    <scope>NUCLEOTIDE SEQUENCE [LARGE SCALE GENOMIC DNA]</scope>
    <source>
        <strain evidence="2">YLT18</strain>
    </source>
</reference>
<evidence type="ECO:0000313" key="1">
    <source>
        <dbReference type="EMBL" id="RPD39286.1"/>
    </source>
</evidence>
<dbReference type="RefSeq" id="WP_120517928.1">
    <property type="nucleotide sequence ID" value="NZ_QXZY01000011.1"/>
</dbReference>
<proteinExistence type="predicted"/>
<gene>
    <name evidence="1" type="ORF">EG028_19350</name>
</gene>
<evidence type="ECO:0000313" key="2">
    <source>
        <dbReference type="Proteomes" id="UP000279089"/>
    </source>
</evidence>
<protein>
    <recommendedName>
        <fullName evidence="3">Nucleotidyl transferase AbiEii/AbiGii toxin family protein</fullName>
    </recommendedName>
</protein>
<dbReference type="Gene3D" id="3.30.460.40">
    <property type="match status" value="1"/>
</dbReference>
<name>A0A3N4MBU6_9BACT</name>
<dbReference type="OrthoDB" id="791618at2"/>
<keyword evidence="2" id="KW-1185">Reference proteome</keyword>
<organism evidence="1 2">
    <name type="scientific">Chitinophaga barathri</name>
    <dbReference type="NCBI Taxonomy" id="1647451"/>
    <lineage>
        <taxon>Bacteria</taxon>
        <taxon>Pseudomonadati</taxon>
        <taxon>Bacteroidota</taxon>
        <taxon>Chitinophagia</taxon>
        <taxon>Chitinophagales</taxon>
        <taxon>Chitinophagaceae</taxon>
        <taxon>Chitinophaga</taxon>
    </lineage>
</organism>
<dbReference type="Proteomes" id="UP000279089">
    <property type="component" value="Unassembled WGS sequence"/>
</dbReference>
<dbReference type="SUPFAM" id="SSF81301">
    <property type="entry name" value="Nucleotidyltransferase"/>
    <property type="match status" value="1"/>
</dbReference>
<dbReference type="InterPro" id="IPR043519">
    <property type="entry name" value="NT_sf"/>
</dbReference>
<sequence length="176" mass="20615">MIPFFNKITDVLNKHEIPYMLSGSVAMSLYILPRATRDFDFIIHLQPGDIDRFVENFSEGYYCDADAVKEAVERQGMFNIIDHESGFKADFVVLKNAPFRQMEFSRRIQMDFYGKPIYVVSPEDLLISKLIWIQDLQSAIQMEDIRNIAEKEDLDKEYISSWIKKLNLNTFNLLDV</sequence>
<dbReference type="EMBL" id="RMBX01000011">
    <property type="protein sequence ID" value="RPD39286.1"/>
    <property type="molecule type" value="Genomic_DNA"/>
</dbReference>